<dbReference type="EMBL" id="DF977453">
    <property type="protein sequence ID" value="GAP84841.1"/>
    <property type="molecule type" value="Genomic_DNA"/>
</dbReference>
<dbReference type="GO" id="GO:0003743">
    <property type="term" value="F:translation initiation factor activity"/>
    <property type="evidence" value="ECO:0007669"/>
    <property type="project" value="UniProtKB-KW"/>
</dbReference>
<evidence type="ECO:0000256" key="3">
    <source>
        <dbReference type="ARBA" id="ARBA00022490"/>
    </source>
</evidence>
<dbReference type="Proteomes" id="UP000054516">
    <property type="component" value="Unassembled WGS sequence"/>
</dbReference>
<accession>A0A1W2TB28</accession>
<evidence type="ECO:0000313" key="11">
    <source>
        <dbReference type="EMBL" id="GAP84841.1"/>
    </source>
</evidence>
<keyword evidence="12" id="KW-1185">Reference proteome</keyword>
<evidence type="ECO:0000256" key="6">
    <source>
        <dbReference type="ARBA" id="ARBA00044208"/>
    </source>
</evidence>
<evidence type="ECO:0000256" key="10">
    <source>
        <dbReference type="SAM" id="MobiDB-lite"/>
    </source>
</evidence>
<evidence type="ECO:0000256" key="5">
    <source>
        <dbReference type="ARBA" id="ARBA00022917"/>
    </source>
</evidence>
<evidence type="ECO:0000256" key="4">
    <source>
        <dbReference type="ARBA" id="ARBA00022540"/>
    </source>
</evidence>
<evidence type="ECO:0000256" key="1">
    <source>
        <dbReference type="ARBA" id="ARBA00004514"/>
    </source>
</evidence>
<dbReference type="Pfam" id="PF01008">
    <property type="entry name" value="IF-2B"/>
    <property type="match status" value="1"/>
</dbReference>
<sequence>MANDDVAAGVSSQLPIRSNPDVGSFDIVATYHRLLADDPELTMPMATIEALIEALGASSATTVFETMKLVEAQSDLLRRSPLVVNPMAVRHGSDFFKQYLVRELRQLPSSGGAASGSRNEDQQFELIRQHLLRNARLFATRAKEAREKIASEGQHLIADKATVLTHGGSRVVGTLLARAAERAHGGPRRRFKVIYAISESRQAECIKIVAALRAKGISVATIPEGGVAHIMAKVNVVIVGAELITAQGGIISRLGTYQIAKLAKADGKPFYVAAEQHKLGQTFPVGQFKWACPNFNQNLLDFQSSKTTNSSTTSTETKAETETKTETETEAEAEKRAREARSASPLDFTPPDLITTFISDHGFKSTVAMEHMVIDMFVS</sequence>
<comment type="subunit">
    <text evidence="8">Component of the translation initiation factor 2B (eIF2B) complex which is a heterodecamer of two sets of five different subunits: alpha, beta, gamma, delta and epsilon. Subunits alpha, beta and delta comprise a regulatory subcomplex and subunits epsilon and gamma comprise a catalytic subcomplex. Within the complex, the hexameric regulatory complex resides at the center, with the two heterodimeric catalytic subcomplexes bound on opposite sides.</text>
</comment>
<comment type="subcellular location">
    <subcellularLocation>
        <location evidence="1">Cytoplasm</location>
        <location evidence="1">Cytosol</location>
    </subcellularLocation>
</comment>
<dbReference type="PANTHER" id="PTHR45860:SF1">
    <property type="entry name" value="TRANSLATION INITIATION FACTOR EIF-2B SUBUNIT ALPHA"/>
    <property type="match status" value="1"/>
</dbReference>
<dbReference type="Gene3D" id="1.20.120.1070">
    <property type="entry name" value="Translation initiation factor eIF-2B, N-terminal domain"/>
    <property type="match status" value="1"/>
</dbReference>
<dbReference type="GO" id="GO:0005085">
    <property type="term" value="F:guanyl-nucleotide exchange factor activity"/>
    <property type="evidence" value="ECO:0007669"/>
    <property type="project" value="TreeGrafter"/>
</dbReference>
<dbReference type="SUPFAM" id="SSF100950">
    <property type="entry name" value="NagB/RpiA/CoA transferase-like"/>
    <property type="match status" value="1"/>
</dbReference>
<dbReference type="InterPro" id="IPR042529">
    <property type="entry name" value="IF_2B-like_C"/>
</dbReference>
<dbReference type="OMA" id="GDWESCK"/>
<comment type="similarity">
    <text evidence="2 9">Belongs to the eIF-2B alpha/beta/delta subunits family.</text>
</comment>
<feature type="compositionally biased region" description="Basic and acidic residues" evidence="10">
    <location>
        <begin position="317"/>
        <end position="341"/>
    </location>
</feature>
<feature type="compositionally biased region" description="Low complexity" evidence="10">
    <location>
        <begin position="305"/>
        <end position="316"/>
    </location>
</feature>
<dbReference type="Gene3D" id="3.40.50.10470">
    <property type="entry name" value="Translation initiation factor eif-2b, domain 2"/>
    <property type="match status" value="1"/>
</dbReference>
<dbReference type="InterPro" id="IPR000649">
    <property type="entry name" value="IF-2B-related"/>
</dbReference>
<keyword evidence="5" id="KW-0648">Protein biosynthesis</keyword>
<dbReference type="InterPro" id="IPR051501">
    <property type="entry name" value="eIF2B_alpha/beta/delta"/>
</dbReference>
<dbReference type="AlphaFoldDB" id="A0A1W2TB28"/>
<name>A0A1W2TB28_ROSNE</name>
<dbReference type="InterPro" id="IPR037171">
    <property type="entry name" value="NagB/RpiA_transferase-like"/>
</dbReference>
<feature type="region of interest" description="Disordered" evidence="10">
    <location>
        <begin position="305"/>
        <end position="347"/>
    </location>
</feature>
<keyword evidence="4 11" id="KW-0396">Initiation factor</keyword>
<dbReference type="PANTHER" id="PTHR45860">
    <property type="entry name" value="TRANSLATION INITIATION FACTOR EIF-2B SUBUNIT ALPHA"/>
    <property type="match status" value="1"/>
</dbReference>
<dbReference type="OrthoDB" id="10249309at2759"/>
<gene>
    <name evidence="11" type="ORF">SAMD00023353_0801580</name>
</gene>
<dbReference type="InterPro" id="IPR042528">
    <property type="entry name" value="elF-2B_alpha_N"/>
</dbReference>
<evidence type="ECO:0000256" key="8">
    <source>
        <dbReference type="ARBA" id="ARBA00046432"/>
    </source>
</evidence>
<protein>
    <recommendedName>
        <fullName evidence="6">Translation initiation factor eIF2B subunit alpha</fullName>
    </recommendedName>
    <alternativeName>
        <fullName evidence="7">eIF2B GDP-GTP exchange factor subunit alpha</fullName>
    </alternativeName>
</protein>
<keyword evidence="3" id="KW-0963">Cytoplasm</keyword>
<evidence type="ECO:0000256" key="9">
    <source>
        <dbReference type="RuleBase" id="RU003814"/>
    </source>
</evidence>
<evidence type="ECO:0000256" key="7">
    <source>
        <dbReference type="ARBA" id="ARBA00044236"/>
    </source>
</evidence>
<proteinExistence type="inferred from homology"/>
<dbReference type="STRING" id="77044.A0A1W2TB28"/>
<evidence type="ECO:0000256" key="2">
    <source>
        <dbReference type="ARBA" id="ARBA00007251"/>
    </source>
</evidence>
<evidence type="ECO:0000313" key="12">
    <source>
        <dbReference type="Proteomes" id="UP000054516"/>
    </source>
</evidence>
<reference evidence="11" key="1">
    <citation type="submission" date="2016-03" db="EMBL/GenBank/DDBJ databases">
        <title>Draft genome sequence of Rosellinia necatrix.</title>
        <authorList>
            <person name="Kanematsu S."/>
        </authorList>
    </citation>
    <scope>NUCLEOTIDE SEQUENCE [LARGE SCALE GENOMIC DNA]</scope>
    <source>
        <strain evidence="11">W97</strain>
    </source>
</reference>
<dbReference type="GO" id="GO:0005829">
    <property type="term" value="C:cytosol"/>
    <property type="evidence" value="ECO:0007669"/>
    <property type="project" value="UniProtKB-SubCell"/>
</dbReference>
<dbReference type="GO" id="GO:0005851">
    <property type="term" value="C:eukaryotic translation initiation factor 2B complex"/>
    <property type="evidence" value="ECO:0007669"/>
    <property type="project" value="TreeGrafter"/>
</dbReference>
<organism evidence="11">
    <name type="scientific">Rosellinia necatrix</name>
    <name type="common">White root-rot fungus</name>
    <dbReference type="NCBI Taxonomy" id="77044"/>
    <lineage>
        <taxon>Eukaryota</taxon>
        <taxon>Fungi</taxon>
        <taxon>Dikarya</taxon>
        <taxon>Ascomycota</taxon>
        <taxon>Pezizomycotina</taxon>
        <taxon>Sordariomycetes</taxon>
        <taxon>Xylariomycetidae</taxon>
        <taxon>Xylariales</taxon>
        <taxon>Xylariaceae</taxon>
        <taxon>Rosellinia</taxon>
    </lineage>
</organism>